<gene>
    <name evidence="1" type="ORF">F0L74_02805</name>
</gene>
<dbReference type="Proteomes" id="UP000324611">
    <property type="component" value="Unassembled WGS sequence"/>
</dbReference>
<dbReference type="AlphaFoldDB" id="A0A5B2W5I2"/>
<dbReference type="EMBL" id="VUOC01000001">
    <property type="protein sequence ID" value="KAA2245826.1"/>
    <property type="molecule type" value="Genomic_DNA"/>
</dbReference>
<accession>A0A5B2W5I2</accession>
<reference evidence="1 2" key="2">
    <citation type="submission" date="2019-09" db="EMBL/GenBank/DDBJ databases">
        <authorList>
            <person name="Jin C."/>
        </authorList>
    </citation>
    <scope>NUCLEOTIDE SEQUENCE [LARGE SCALE GENOMIC DNA]</scope>
    <source>
        <strain evidence="1 2">BN140078</strain>
    </source>
</reference>
<comment type="caution">
    <text evidence="1">The sequence shown here is derived from an EMBL/GenBank/DDBJ whole genome shotgun (WGS) entry which is preliminary data.</text>
</comment>
<proteinExistence type="predicted"/>
<sequence>MTLYRPVGLKELALIAESGYKAFPPRLFWQPIFYPVLNQAYAEQIALEWNTPDAFSGYCGVVTRFAIHEAHYRLYEVQRVGGDIHEELWVPADNLAIFNENIAGDIEVINAFFGAAYTPPEDPALQHLLAKFNSK</sequence>
<name>A0A5B2W5I2_9BACT</name>
<organism evidence="1 2">
    <name type="scientific">Chitinophaga agrisoli</name>
    <dbReference type="NCBI Taxonomy" id="2607653"/>
    <lineage>
        <taxon>Bacteria</taxon>
        <taxon>Pseudomonadati</taxon>
        <taxon>Bacteroidota</taxon>
        <taxon>Chitinophagia</taxon>
        <taxon>Chitinophagales</taxon>
        <taxon>Chitinophagaceae</taxon>
        <taxon>Chitinophaga</taxon>
    </lineage>
</organism>
<reference evidence="1 2" key="1">
    <citation type="submission" date="2019-09" db="EMBL/GenBank/DDBJ databases">
        <title>Chitinophaga ginsengihumi sp. nov., isolated from soil of ginseng rhizosphere.</title>
        <authorList>
            <person name="Lee J."/>
        </authorList>
    </citation>
    <scope>NUCLEOTIDE SEQUENCE [LARGE SCALE GENOMIC DNA]</scope>
    <source>
        <strain evidence="1 2">BN140078</strain>
    </source>
</reference>
<keyword evidence="2" id="KW-1185">Reference proteome</keyword>
<evidence type="ECO:0000313" key="2">
    <source>
        <dbReference type="Proteomes" id="UP000324611"/>
    </source>
</evidence>
<evidence type="ECO:0000313" key="1">
    <source>
        <dbReference type="EMBL" id="KAA2245826.1"/>
    </source>
</evidence>
<protein>
    <submittedName>
        <fullName evidence="1">ADP-ribosylation/crystallin J1</fullName>
    </submittedName>
</protein>